<dbReference type="Pfam" id="PF06750">
    <property type="entry name" value="A24_N_bact"/>
    <property type="match status" value="1"/>
</dbReference>
<dbReference type="OrthoDB" id="2087435at2"/>
<feature type="transmembrane region" description="Helical" evidence="7">
    <location>
        <begin position="303"/>
        <end position="326"/>
    </location>
</feature>
<gene>
    <name evidence="10" type="ORF">C2L71_10955</name>
</gene>
<dbReference type="RefSeq" id="WP_103265794.1">
    <property type="nucleotide sequence ID" value="NZ_CABMLE010000019.1"/>
</dbReference>
<dbReference type="InterPro" id="IPR010627">
    <property type="entry name" value="Prepilin_pept_A24_N"/>
</dbReference>
<dbReference type="InterPro" id="IPR050882">
    <property type="entry name" value="Prepilin_peptidase/N-MTase"/>
</dbReference>
<reference evidence="11" key="1">
    <citation type="submission" date="2018-01" db="EMBL/GenBank/DDBJ databases">
        <title>Rubneribacter badeniensis gen. nov., sp. nov., and Colonibacter rubneri, gen. nov., sp. nov., WGS of new members of the Eggerthellaceae.</title>
        <authorList>
            <person name="Danylec N."/>
            <person name="Stoll D.A."/>
            <person name="Doetsch A."/>
            <person name="Kulling S.E."/>
            <person name="Huch M."/>
        </authorList>
    </citation>
    <scope>NUCLEOTIDE SEQUENCE [LARGE SCALE GENOMIC DNA]</scope>
    <source>
        <strain evidence="11">ResAG-96</strain>
    </source>
</reference>
<dbReference type="PANTHER" id="PTHR30487:SF0">
    <property type="entry name" value="PREPILIN LEADER PEPTIDASE_N-METHYLTRANSFERASE-RELATED"/>
    <property type="match status" value="1"/>
</dbReference>
<protein>
    <submittedName>
        <fullName evidence="10">Prepilin peptidase</fullName>
    </submittedName>
</protein>
<feature type="transmembrane region" description="Helical" evidence="7">
    <location>
        <begin position="12"/>
        <end position="34"/>
    </location>
</feature>
<evidence type="ECO:0000256" key="3">
    <source>
        <dbReference type="ARBA" id="ARBA00022475"/>
    </source>
</evidence>
<feature type="transmembrane region" description="Helical" evidence="7">
    <location>
        <begin position="84"/>
        <end position="104"/>
    </location>
</feature>
<feature type="transmembrane region" description="Helical" evidence="7">
    <location>
        <begin position="111"/>
        <end position="127"/>
    </location>
</feature>
<sequence>MSLPLDIFSPAQAAILVGFAAVLGACLGSFVNCLAWRKAHGESVLAGRSRCPSCGYVLGPLDLVPVVSWIALRGRCRHCGTRVSVRYVLVEVLLAAVFVALLVVYGASPAWLAYAALVCVLLAAALVDFDTFTIPNGFVIAAIGTWVLMMAASAAGLVVWPLANSAASAVAQAQVAAMPLVGASQAVTPFGVGSMFAPFVGMGWQASALDGLAGAVVAGGGVLLLSLAFDAATGRTSLGGGDVKLLFAVGLFLGVAGSLLNLLVACIVGLAFALVPGLSRPPSPTSGASAEQTESLRAKAIPFGPAIAVATTATLVFGPAVLTWYVGLL</sequence>
<evidence type="ECO:0000259" key="9">
    <source>
        <dbReference type="Pfam" id="PF06750"/>
    </source>
</evidence>
<dbReference type="GO" id="GO:0006465">
    <property type="term" value="P:signal peptide processing"/>
    <property type="evidence" value="ECO:0007669"/>
    <property type="project" value="TreeGrafter"/>
</dbReference>
<feature type="domain" description="Prepilin type IV endopeptidase peptidase" evidence="8">
    <location>
        <begin position="196"/>
        <end position="274"/>
    </location>
</feature>
<evidence type="ECO:0000256" key="7">
    <source>
        <dbReference type="SAM" id="Phobius"/>
    </source>
</evidence>
<proteinExistence type="inferred from homology"/>
<name>A0A2K2U931_9ACTN</name>
<dbReference type="InterPro" id="IPR000045">
    <property type="entry name" value="Prepilin_IV_endopep_pep"/>
</dbReference>
<dbReference type="EMBL" id="PPEK01000019">
    <property type="protein sequence ID" value="PNV66837.1"/>
    <property type="molecule type" value="Genomic_DNA"/>
</dbReference>
<feature type="transmembrane region" description="Helical" evidence="7">
    <location>
        <begin position="175"/>
        <end position="200"/>
    </location>
</feature>
<dbReference type="AlphaFoldDB" id="A0A2K2U931"/>
<evidence type="ECO:0000313" key="11">
    <source>
        <dbReference type="Proteomes" id="UP000236197"/>
    </source>
</evidence>
<dbReference type="Proteomes" id="UP000236197">
    <property type="component" value="Unassembled WGS sequence"/>
</dbReference>
<feature type="transmembrane region" description="Helical" evidence="7">
    <location>
        <begin position="139"/>
        <end position="163"/>
    </location>
</feature>
<dbReference type="PANTHER" id="PTHR30487">
    <property type="entry name" value="TYPE 4 PREPILIN-LIKE PROTEINS LEADER PEPTIDE-PROCESSING ENZYME"/>
    <property type="match status" value="1"/>
</dbReference>
<keyword evidence="3" id="KW-1003">Cell membrane</keyword>
<evidence type="ECO:0000259" key="8">
    <source>
        <dbReference type="Pfam" id="PF01478"/>
    </source>
</evidence>
<dbReference type="GO" id="GO:0004190">
    <property type="term" value="F:aspartic-type endopeptidase activity"/>
    <property type="evidence" value="ECO:0007669"/>
    <property type="project" value="InterPro"/>
</dbReference>
<comment type="similarity">
    <text evidence="2">Belongs to the peptidase A24 family.</text>
</comment>
<feature type="domain" description="Prepilin peptidase A24 N-terminal" evidence="9">
    <location>
        <begin position="22"/>
        <end position="103"/>
    </location>
</feature>
<keyword evidence="6 7" id="KW-0472">Membrane</keyword>
<evidence type="ECO:0000313" key="10">
    <source>
        <dbReference type="EMBL" id="PNV66837.1"/>
    </source>
</evidence>
<dbReference type="GO" id="GO:0005886">
    <property type="term" value="C:plasma membrane"/>
    <property type="evidence" value="ECO:0007669"/>
    <property type="project" value="UniProtKB-SubCell"/>
</dbReference>
<organism evidence="10 11">
    <name type="scientific">Enteroscipio rubneri</name>
    <dbReference type="NCBI Taxonomy" id="2070686"/>
    <lineage>
        <taxon>Bacteria</taxon>
        <taxon>Bacillati</taxon>
        <taxon>Actinomycetota</taxon>
        <taxon>Coriobacteriia</taxon>
        <taxon>Eggerthellales</taxon>
        <taxon>Eggerthellaceae</taxon>
        <taxon>Enteroscipio</taxon>
    </lineage>
</organism>
<feature type="transmembrane region" description="Helical" evidence="7">
    <location>
        <begin position="212"/>
        <end position="233"/>
    </location>
</feature>
<comment type="subcellular location">
    <subcellularLocation>
        <location evidence="1">Cell membrane</location>
        <topology evidence="1">Multi-pass membrane protein</topology>
    </subcellularLocation>
</comment>
<dbReference type="Pfam" id="PF01478">
    <property type="entry name" value="Peptidase_A24"/>
    <property type="match status" value="1"/>
</dbReference>
<comment type="caution">
    <text evidence="10">The sequence shown here is derived from an EMBL/GenBank/DDBJ whole genome shotgun (WGS) entry which is preliminary data.</text>
</comment>
<evidence type="ECO:0000256" key="4">
    <source>
        <dbReference type="ARBA" id="ARBA00022692"/>
    </source>
</evidence>
<evidence type="ECO:0000256" key="2">
    <source>
        <dbReference type="ARBA" id="ARBA00005801"/>
    </source>
</evidence>
<keyword evidence="11" id="KW-1185">Reference proteome</keyword>
<evidence type="ECO:0000256" key="1">
    <source>
        <dbReference type="ARBA" id="ARBA00004651"/>
    </source>
</evidence>
<accession>A0A2K2U931</accession>
<evidence type="ECO:0000256" key="6">
    <source>
        <dbReference type="ARBA" id="ARBA00023136"/>
    </source>
</evidence>
<feature type="transmembrane region" description="Helical" evidence="7">
    <location>
        <begin position="245"/>
        <end position="275"/>
    </location>
</feature>
<evidence type="ECO:0000256" key="5">
    <source>
        <dbReference type="ARBA" id="ARBA00022989"/>
    </source>
</evidence>
<keyword evidence="5 7" id="KW-1133">Transmembrane helix</keyword>
<keyword evidence="4 7" id="KW-0812">Transmembrane</keyword>